<reference evidence="3 4" key="1">
    <citation type="submission" date="2019-02" db="EMBL/GenBank/DDBJ databases">
        <title>Genome sequencing of the rare red list fungi Bondarzewia mesenterica.</title>
        <authorList>
            <person name="Buettner E."/>
            <person name="Kellner H."/>
        </authorList>
    </citation>
    <scope>NUCLEOTIDE SEQUENCE [LARGE SCALE GENOMIC DNA]</scope>
    <source>
        <strain evidence="3 4">DSM 108281</strain>
    </source>
</reference>
<protein>
    <recommendedName>
        <fullName evidence="2">Sugar phosphate transporter domain-containing protein</fullName>
    </recommendedName>
</protein>
<evidence type="ECO:0000313" key="4">
    <source>
        <dbReference type="Proteomes" id="UP000310158"/>
    </source>
</evidence>
<dbReference type="InterPro" id="IPR004853">
    <property type="entry name" value="Sugar_P_trans_dom"/>
</dbReference>
<keyword evidence="4" id="KW-1185">Reference proteome</keyword>
<comment type="caution">
    <text evidence="3">The sequence shown here is derived from an EMBL/GenBank/DDBJ whole genome shotgun (WGS) entry which is preliminary data.</text>
</comment>
<dbReference type="Proteomes" id="UP000310158">
    <property type="component" value="Unassembled WGS sequence"/>
</dbReference>
<feature type="domain" description="Sugar phosphate transporter" evidence="2">
    <location>
        <begin position="144"/>
        <end position="244"/>
    </location>
</feature>
<dbReference type="AlphaFoldDB" id="A0A4V3XES7"/>
<name>A0A4V3XES7_9AGAM</name>
<gene>
    <name evidence="3" type="ORF">EW146_g5612</name>
</gene>
<organism evidence="3 4">
    <name type="scientific">Bondarzewia mesenterica</name>
    <dbReference type="NCBI Taxonomy" id="1095465"/>
    <lineage>
        <taxon>Eukaryota</taxon>
        <taxon>Fungi</taxon>
        <taxon>Dikarya</taxon>
        <taxon>Basidiomycota</taxon>
        <taxon>Agaricomycotina</taxon>
        <taxon>Agaricomycetes</taxon>
        <taxon>Russulales</taxon>
        <taxon>Bondarzewiaceae</taxon>
        <taxon>Bondarzewia</taxon>
    </lineage>
</organism>
<keyword evidence="1" id="KW-1133">Transmembrane helix</keyword>
<keyword evidence="1" id="KW-0812">Transmembrane</keyword>
<accession>A0A4V3XES7</accession>
<sequence>MPPNGLPIWASPHADSAQAYSPMACLRRQKRRHSARTLKMHGVGGGARDWLAGARKDVLPSHTTVVKKGDDDKGWKDTSRISSAKDGLVADFKKNLHRVIPSSDILPLTSNPPAGPARGLRSPMSSISLPSSGLPLPSPETFRFILLCGLWYTSSALSSNTGKSIMNQFKYPVTLTFIQFGFVAGYCLLFMSPLVRFSTLRRPTRSILKDTFPMGLFQVGGHIFSSMAISRIPVSTVHTIKVCLTVMRALEYG</sequence>
<evidence type="ECO:0000259" key="2">
    <source>
        <dbReference type="Pfam" id="PF03151"/>
    </source>
</evidence>
<keyword evidence="1" id="KW-0472">Membrane</keyword>
<evidence type="ECO:0000313" key="3">
    <source>
        <dbReference type="EMBL" id="THH14763.1"/>
    </source>
</evidence>
<proteinExistence type="predicted"/>
<evidence type="ECO:0000256" key="1">
    <source>
        <dbReference type="SAM" id="Phobius"/>
    </source>
</evidence>
<feature type="transmembrane region" description="Helical" evidence="1">
    <location>
        <begin position="173"/>
        <end position="195"/>
    </location>
</feature>
<dbReference type="OrthoDB" id="1588579at2759"/>
<dbReference type="EMBL" id="SGPL01000252">
    <property type="protein sequence ID" value="THH14763.1"/>
    <property type="molecule type" value="Genomic_DNA"/>
</dbReference>
<dbReference type="Pfam" id="PF03151">
    <property type="entry name" value="TPT"/>
    <property type="match status" value="1"/>
</dbReference>